<organism evidence="1 2">
    <name type="scientific">Providencia stuartii</name>
    <dbReference type="NCBI Taxonomy" id="588"/>
    <lineage>
        <taxon>Bacteria</taxon>
        <taxon>Pseudomonadati</taxon>
        <taxon>Pseudomonadota</taxon>
        <taxon>Gammaproteobacteria</taxon>
        <taxon>Enterobacterales</taxon>
        <taxon>Morganellaceae</taxon>
        <taxon>Providencia</taxon>
    </lineage>
</organism>
<evidence type="ECO:0000313" key="2">
    <source>
        <dbReference type="Proteomes" id="UP000179588"/>
    </source>
</evidence>
<dbReference type="AlphaFoldDB" id="A0A1S1HRA4"/>
<dbReference type="EMBL" id="LVIE01000201">
    <property type="protein sequence ID" value="OHT22900.1"/>
    <property type="molecule type" value="Genomic_DNA"/>
</dbReference>
<sequence>MDIESISLEKGCFSFKDDFVNCFDWNDIDFSFSKVDLNTKEVSTLSSNYEWLLMYWDADLDLSISERLGAGIQFWNDYSNAHISTLSKTQKNKFKLDFCFNHKNVFEIASINSNKELSVADIIKIHNHRHIISDYADRLWKNYQQMVLPMRENISLPIIGIEDQKVKQQPIDIHGFMKFGDVRFTRKEMITICMLLSQCRIKEISAIQGCSENSEHKRIMNIKEKLGCPHASPSGLFKAFKERGITLACLDTLITLKNIQQGNKK</sequence>
<proteinExistence type="predicted"/>
<keyword evidence="2" id="KW-1185">Reference proteome</keyword>
<name>A0A1S1HRA4_PROST</name>
<accession>A0A1S1HRA4</accession>
<reference evidence="1 2" key="1">
    <citation type="submission" date="2016-03" db="EMBL/GenBank/DDBJ databases">
        <title>Genome sequence of Providencia stuartii strain, isolated from the salivary glands of larval Lucilia sericata.</title>
        <authorList>
            <person name="Yuan Y."/>
            <person name="Zhang Y."/>
            <person name="Fu S."/>
            <person name="Crippen T.L."/>
            <person name="Visi D."/>
            <person name="Benbow M.E."/>
            <person name="Allen M."/>
            <person name="Tomberlin J.K."/>
            <person name="Sze S.-H."/>
            <person name="Tarone A.M."/>
        </authorList>
    </citation>
    <scope>NUCLEOTIDE SEQUENCE [LARGE SCALE GENOMIC DNA]</scope>
    <source>
        <strain evidence="1 2">Crippen</strain>
    </source>
</reference>
<protein>
    <submittedName>
        <fullName evidence="1">Uncharacterized protein</fullName>
    </submittedName>
</protein>
<dbReference type="OrthoDB" id="6479761at2"/>
<evidence type="ECO:0000313" key="1">
    <source>
        <dbReference type="EMBL" id="OHT22900.1"/>
    </source>
</evidence>
<comment type="caution">
    <text evidence="1">The sequence shown here is derived from an EMBL/GenBank/DDBJ whole genome shotgun (WGS) entry which is preliminary data.</text>
</comment>
<gene>
    <name evidence="1" type="ORF">A3Q29_08065</name>
</gene>
<dbReference type="Proteomes" id="UP000179588">
    <property type="component" value="Unassembled WGS sequence"/>
</dbReference>
<dbReference type="RefSeq" id="WP_070929385.1">
    <property type="nucleotide sequence ID" value="NZ_CANMXG010000008.1"/>
</dbReference>